<keyword evidence="12" id="KW-0862">Zinc</keyword>
<evidence type="ECO:0000256" key="13">
    <source>
        <dbReference type="ARBA" id="ARBA00022989"/>
    </source>
</evidence>
<dbReference type="Proteomes" id="UP000232323">
    <property type="component" value="Unassembled WGS sequence"/>
</dbReference>
<accession>A0A250WSL9</accession>
<keyword evidence="13 17" id="KW-1133">Transmembrane helix</keyword>
<evidence type="ECO:0000256" key="10">
    <source>
        <dbReference type="ARBA" id="ARBA00022786"/>
    </source>
</evidence>
<name>A0A250WSL9_9CHLO</name>
<evidence type="ECO:0000256" key="17">
    <source>
        <dbReference type="SAM" id="Phobius"/>
    </source>
</evidence>
<keyword evidence="8" id="KW-0479">Metal-binding</keyword>
<feature type="transmembrane region" description="Helical" evidence="17">
    <location>
        <begin position="216"/>
        <end position="240"/>
    </location>
</feature>
<feature type="transmembrane region" description="Helical" evidence="17">
    <location>
        <begin position="103"/>
        <end position="124"/>
    </location>
</feature>
<comment type="caution">
    <text evidence="19">The sequence shown here is derived from an EMBL/GenBank/DDBJ whole genome shotgun (WGS) entry which is preliminary data.</text>
</comment>
<dbReference type="STRING" id="1157962.A0A250WSL9"/>
<evidence type="ECO:0000313" key="19">
    <source>
        <dbReference type="EMBL" id="GAX73837.1"/>
    </source>
</evidence>
<dbReference type="GO" id="GO:0008270">
    <property type="term" value="F:zinc ion binding"/>
    <property type="evidence" value="ECO:0007669"/>
    <property type="project" value="UniProtKB-KW"/>
</dbReference>
<evidence type="ECO:0000256" key="11">
    <source>
        <dbReference type="ARBA" id="ARBA00022824"/>
    </source>
</evidence>
<dbReference type="AlphaFoldDB" id="A0A250WSL9"/>
<dbReference type="GO" id="GO:0005789">
    <property type="term" value="C:endoplasmic reticulum membrane"/>
    <property type="evidence" value="ECO:0007669"/>
    <property type="project" value="UniProtKB-SubCell"/>
</dbReference>
<dbReference type="SUPFAM" id="SSF57850">
    <property type="entry name" value="RING/U-box"/>
    <property type="match status" value="1"/>
</dbReference>
<evidence type="ECO:0000256" key="2">
    <source>
        <dbReference type="ARBA" id="ARBA00004477"/>
    </source>
</evidence>
<dbReference type="InterPro" id="IPR001841">
    <property type="entry name" value="Znf_RING"/>
</dbReference>
<evidence type="ECO:0000256" key="15">
    <source>
        <dbReference type="PROSITE-ProRule" id="PRU00175"/>
    </source>
</evidence>
<evidence type="ECO:0000256" key="3">
    <source>
        <dbReference type="ARBA" id="ARBA00004906"/>
    </source>
</evidence>
<evidence type="ECO:0000256" key="12">
    <source>
        <dbReference type="ARBA" id="ARBA00022833"/>
    </source>
</evidence>
<keyword evidence="7 17" id="KW-0812">Transmembrane</keyword>
<evidence type="ECO:0000259" key="18">
    <source>
        <dbReference type="PROSITE" id="PS50089"/>
    </source>
</evidence>
<dbReference type="PROSITE" id="PS50089">
    <property type="entry name" value="ZF_RING_2"/>
    <property type="match status" value="1"/>
</dbReference>
<evidence type="ECO:0000256" key="8">
    <source>
        <dbReference type="ARBA" id="ARBA00022723"/>
    </source>
</evidence>
<dbReference type="SMART" id="SM00184">
    <property type="entry name" value="RING"/>
    <property type="match status" value="1"/>
</dbReference>
<evidence type="ECO:0000256" key="4">
    <source>
        <dbReference type="ARBA" id="ARBA00010089"/>
    </source>
</evidence>
<dbReference type="EMBL" id="BEGY01000005">
    <property type="protein sequence ID" value="GAX73837.1"/>
    <property type="molecule type" value="Genomic_DNA"/>
</dbReference>
<gene>
    <name evidence="19" type="ORF">CEUSTIGMA_g1287.t1</name>
</gene>
<evidence type="ECO:0000256" key="7">
    <source>
        <dbReference type="ARBA" id="ARBA00022692"/>
    </source>
</evidence>
<comment type="catalytic activity">
    <reaction evidence="1">
        <text>S-ubiquitinyl-[E2 ubiquitin-conjugating enzyme]-L-cysteine + [acceptor protein]-L-lysine = [E2 ubiquitin-conjugating enzyme]-L-cysteine + N(6)-ubiquitinyl-[acceptor protein]-L-lysine.</text>
        <dbReference type="EC" id="2.3.2.27"/>
    </reaction>
</comment>
<proteinExistence type="inferred from homology"/>
<evidence type="ECO:0000256" key="1">
    <source>
        <dbReference type="ARBA" id="ARBA00000900"/>
    </source>
</evidence>
<keyword evidence="10" id="KW-0833">Ubl conjugation pathway</keyword>
<feature type="region of interest" description="Disordered" evidence="16">
    <location>
        <begin position="414"/>
        <end position="437"/>
    </location>
</feature>
<feature type="compositionally biased region" description="Polar residues" evidence="16">
    <location>
        <begin position="596"/>
        <end position="615"/>
    </location>
</feature>
<evidence type="ECO:0000313" key="20">
    <source>
        <dbReference type="Proteomes" id="UP000232323"/>
    </source>
</evidence>
<dbReference type="GO" id="GO:0043161">
    <property type="term" value="P:proteasome-mediated ubiquitin-dependent protein catabolic process"/>
    <property type="evidence" value="ECO:0007669"/>
    <property type="project" value="TreeGrafter"/>
</dbReference>
<dbReference type="InterPro" id="IPR058051">
    <property type="entry name" value="Znf_RING_synoviolin"/>
</dbReference>
<keyword evidence="20" id="KW-1185">Reference proteome</keyword>
<sequence>MATHNMGLAKYTFFSAMAAVGVVYHAFSTREQFYPATVYLSTSKIAVAVLGNLCFAAALCLYKLVIQVFLGNLRDLEVEMIRERLSSTVMESLLALTIFREEFSSLFVAMFGTIIFIKVLHWLVQDRVDYVEVTPNVSILHHARLVALMINLLCVDIFFLQHTIHGTIESSGQSVMLLFAFEFIILASNIIRFSLKYVMSMIDVHLEGRWESKGTYVFYLELVTDLLHLFVYCVFFLLVFTNYGLPLHLVRELYSTFRNFRNRIVDFLRFRQVTARLDRFPDATADDLQRSDGVCIICREEMTASGSNKKLFCGHVFHLHCLRSWLERQQNCPTCRGSVFRRPDPVVPDVAPAADAAAAAAAAAFPQDAAAPAAPGAVAPQMPPGDQRHLLHNFQQHLHRVRLLHHRIPVMGAQPQGPAAAVPTPGPAAPSQQMPAAAAASSATSAAAQAQFGAGNYPLPQLDPLLSGASAGFAAPSMTNTYPSHHMMMPNLAMQQGVMMPMMMMMPTMMMPTGFPAMPSPGAFNFGGGQTQGPPNSLEHQIAALAAASATMAAAAAMHPPQPFPGFMFMPYSPWFMPGFPPSMSFGGAPAGASPETPSSENATASSQGASQQPATPEDGSAEDSIKSCSADAAAGAVNPGAVNPGATVVEQSLGCVPTLSGQAAAASGQLLEGLQAEAAVESLHLPAAQDEVVSGSTGSSTLQQSGGITSAPSLLSLSAVGPSKEPEGNNNLGFGGEPEVTSQPMAPKPREEEEGEQAELRRRRLQKFAMQE</sequence>
<dbReference type="Gene3D" id="3.30.40.10">
    <property type="entry name" value="Zinc/RING finger domain, C3HC4 (zinc finger)"/>
    <property type="match status" value="1"/>
</dbReference>
<dbReference type="InterPro" id="IPR050731">
    <property type="entry name" value="HRD1_E3_ubiq-ligases"/>
</dbReference>
<dbReference type="CDD" id="cd16479">
    <property type="entry name" value="RING-H2_synoviolin"/>
    <property type="match status" value="1"/>
</dbReference>
<evidence type="ECO:0000256" key="14">
    <source>
        <dbReference type="ARBA" id="ARBA00023136"/>
    </source>
</evidence>
<keyword evidence="9 15" id="KW-0863">Zinc-finger</keyword>
<dbReference type="InterPro" id="IPR013083">
    <property type="entry name" value="Znf_RING/FYVE/PHD"/>
</dbReference>
<dbReference type="Pfam" id="PF25563">
    <property type="entry name" value="TPR_SYVN1_N"/>
    <property type="match status" value="1"/>
</dbReference>
<protein>
    <recommendedName>
        <fullName evidence="5">RING-type E3 ubiquitin transferase</fullName>
        <ecNumber evidence="5">2.3.2.27</ecNumber>
    </recommendedName>
</protein>
<comment type="pathway">
    <text evidence="3">Protein modification; protein ubiquitination.</text>
</comment>
<dbReference type="GO" id="GO:0036503">
    <property type="term" value="P:ERAD pathway"/>
    <property type="evidence" value="ECO:0007669"/>
    <property type="project" value="TreeGrafter"/>
</dbReference>
<evidence type="ECO:0000256" key="5">
    <source>
        <dbReference type="ARBA" id="ARBA00012483"/>
    </source>
</evidence>
<dbReference type="PANTHER" id="PTHR22763:SF184">
    <property type="entry name" value="E3 UBIQUITIN-PROTEIN LIGASE SYNOVIOLIN"/>
    <property type="match status" value="1"/>
</dbReference>
<feature type="transmembrane region" description="Helical" evidence="17">
    <location>
        <begin position="176"/>
        <end position="195"/>
    </location>
</feature>
<feature type="domain" description="RING-type" evidence="18">
    <location>
        <begin position="295"/>
        <end position="336"/>
    </location>
</feature>
<keyword evidence="6" id="KW-0808">Transferase</keyword>
<reference evidence="19 20" key="1">
    <citation type="submission" date="2017-08" db="EMBL/GenBank/DDBJ databases">
        <title>Acidophilic green algal genome provides insights into adaptation to an acidic environment.</title>
        <authorList>
            <person name="Hirooka S."/>
            <person name="Hirose Y."/>
            <person name="Kanesaki Y."/>
            <person name="Higuchi S."/>
            <person name="Fujiwara T."/>
            <person name="Onuma R."/>
            <person name="Era A."/>
            <person name="Ohbayashi R."/>
            <person name="Uzuka A."/>
            <person name="Nozaki H."/>
            <person name="Yoshikawa H."/>
            <person name="Miyagishima S.Y."/>
        </authorList>
    </citation>
    <scope>NUCLEOTIDE SEQUENCE [LARGE SCALE GENOMIC DNA]</scope>
    <source>
        <strain evidence="19 20">NIES-2499</strain>
    </source>
</reference>
<keyword evidence="14 17" id="KW-0472">Membrane</keyword>
<feature type="region of interest" description="Disordered" evidence="16">
    <location>
        <begin position="691"/>
        <end position="773"/>
    </location>
</feature>
<dbReference type="EC" id="2.3.2.27" evidence="5"/>
<dbReference type="Pfam" id="PF13639">
    <property type="entry name" value="zf-RING_2"/>
    <property type="match status" value="1"/>
</dbReference>
<comment type="similarity">
    <text evidence="4">Belongs to the HRD1 family.</text>
</comment>
<comment type="subcellular location">
    <subcellularLocation>
        <location evidence="2">Endoplasmic reticulum membrane</location>
        <topology evidence="2">Multi-pass membrane protein</topology>
    </subcellularLocation>
</comment>
<feature type="transmembrane region" description="Helical" evidence="17">
    <location>
        <begin position="6"/>
        <end position="27"/>
    </location>
</feature>
<evidence type="ECO:0000256" key="6">
    <source>
        <dbReference type="ARBA" id="ARBA00022679"/>
    </source>
</evidence>
<dbReference type="InterPro" id="IPR057992">
    <property type="entry name" value="TPR_SYVN1_N"/>
</dbReference>
<keyword evidence="11" id="KW-0256">Endoplasmic reticulum</keyword>
<dbReference type="PANTHER" id="PTHR22763">
    <property type="entry name" value="RING ZINC FINGER PROTEIN"/>
    <property type="match status" value="1"/>
</dbReference>
<feature type="transmembrane region" description="Helical" evidence="17">
    <location>
        <begin position="145"/>
        <end position="164"/>
    </location>
</feature>
<evidence type="ECO:0000256" key="16">
    <source>
        <dbReference type="SAM" id="MobiDB-lite"/>
    </source>
</evidence>
<dbReference type="OrthoDB" id="7759664at2759"/>
<feature type="compositionally biased region" description="Low complexity" evidence="16">
    <location>
        <begin position="695"/>
        <end position="711"/>
    </location>
</feature>
<evidence type="ECO:0000256" key="9">
    <source>
        <dbReference type="ARBA" id="ARBA00022771"/>
    </source>
</evidence>
<dbReference type="GO" id="GO:0061630">
    <property type="term" value="F:ubiquitin protein ligase activity"/>
    <property type="evidence" value="ECO:0007669"/>
    <property type="project" value="UniProtKB-EC"/>
</dbReference>
<feature type="region of interest" description="Disordered" evidence="16">
    <location>
        <begin position="587"/>
        <end position="626"/>
    </location>
</feature>
<feature type="transmembrane region" description="Helical" evidence="17">
    <location>
        <begin position="47"/>
        <end position="70"/>
    </location>
</feature>
<organism evidence="19 20">
    <name type="scientific">Chlamydomonas eustigma</name>
    <dbReference type="NCBI Taxonomy" id="1157962"/>
    <lineage>
        <taxon>Eukaryota</taxon>
        <taxon>Viridiplantae</taxon>
        <taxon>Chlorophyta</taxon>
        <taxon>core chlorophytes</taxon>
        <taxon>Chlorophyceae</taxon>
        <taxon>CS clade</taxon>
        <taxon>Chlamydomonadales</taxon>
        <taxon>Chlamydomonadaceae</taxon>
        <taxon>Chlamydomonas</taxon>
    </lineage>
</organism>